<proteinExistence type="inferred from homology"/>
<gene>
    <name evidence="8" type="ORF">VC82_2508</name>
</gene>
<evidence type="ECO:0000256" key="2">
    <source>
        <dbReference type="ARBA" id="ARBA00007430"/>
    </source>
</evidence>
<feature type="transmembrane region" description="Helical" evidence="7">
    <location>
        <begin position="414"/>
        <end position="431"/>
    </location>
</feature>
<feature type="transmembrane region" description="Helical" evidence="7">
    <location>
        <begin position="12"/>
        <end position="35"/>
    </location>
</feature>
<dbReference type="RefSeq" id="WP_045802660.1">
    <property type="nucleotide sequence ID" value="NZ_CP011071.1"/>
</dbReference>
<dbReference type="PANTHER" id="PTHR30250">
    <property type="entry name" value="PST FAMILY PREDICTED COLANIC ACID TRANSPORTER"/>
    <property type="match status" value="1"/>
</dbReference>
<evidence type="ECO:0000256" key="7">
    <source>
        <dbReference type="SAM" id="Phobius"/>
    </source>
</evidence>
<keyword evidence="3" id="KW-1003">Cell membrane</keyword>
<dbReference type="HOGENOM" id="CLU_026911_5_2_10"/>
<keyword evidence="5 7" id="KW-1133">Transmembrane helix</keyword>
<accession>A0A0D5YV32</accession>
<keyword evidence="4 7" id="KW-0812">Transmembrane</keyword>
<dbReference type="KEGG" id="mlt:VC82_2508"/>
<feature type="transmembrane region" description="Helical" evidence="7">
    <location>
        <begin position="290"/>
        <end position="315"/>
    </location>
</feature>
<comment type="similarity">
    <text evidence="2">Belongs to the polysaccharide synthase family.</text>
</comment>
<evidence type="ECO:0000256" key="3">
    <source>
        <dbReference type="ARBA" id="ARBA00022475"/>
    </source>
</evidence>
<evidence type="ECO:0000256" key="5">
    <source>
        <dbReference type="ARBA" id="ARBA00022989"/>
    </source>
</evidence>
<feature type="transmembrane region" description="Helical" evidence="7">
    <location>
        <begin position="41"/>
        <end position="67"/>
    </location>
</feature>
<dbReference type="AlphaFoldDB" id="A0A0D5YV32"/>
<dbReference type="CDD" id="cd13127">
    <property type="entry name" value="MATE_tuaB_like"/>
    <property type="match status" value="1"/>
</dbReference>
<feature type="transmembrane region" description="Helical" evidence="7">
    <location>
        <begin position="79"/>
        <end position="99"/>
    </location>
</feature>
<feature type="transmembrane region" description="Helical" evidence="7">
    <location>
        <begin position="170"/>
        <end position="189"/>
    </location>
</feature>
<dbReference type="OrthoDB" id="9770347at2"/>
<evidence type="ECO:0008006" key="10">
    <source>
        <dbReference type="Google" id="ProtNLM"/>
    </source>
</evidence>
<feature type="transmembrane region" description="Helical" evidence="7">
    <location>
        <begin position="321"/>
        <end position="342"/>
    </location>
</feature>
<comment type="subcellular location">
    <subcellularLocation>
        <location evidence="1">Cell membrane</location>
        <topology evidence="1">Multi-pass membrane protein</topology>
    </subcellularLocation>
</comment>
<organism evidence="8 9">
    <name type="scientific">Flagellimonas lutaonensis</name>
    <dbReference type="NCBI Taxonomy" id="516051"/>
    <lineage>
        <taxon>Bacteria</taxon>
        <taxon>Pseudomonadati</taxon>
        <taxon>Bacteroidota</taxon>
        <taxon>Flavobacteriia</taxon>
        <taxon>Flavobacteriales</taxon>
        <taxon>Flavobacteriaceae</taxon>
        <taxon>Flagellimonas</taxon>
    </lineage>
</organism>
<dbReference type="Proteomes" id="UP000032726">
    <property type="component" value="Chromosome"/>
</dbReference>
<dbReference type="GO" id="GO:0005886">
    <property type="term" value="C:plasma membrane"/>
    <property type="evidence" value="ECO:0007669"/>
    <property type="project" value="UniProtKB-SubCell"/>
</dbReference>
<feature type="transmembrane region" description="Helical" evidence="7">
    <location>
        <begin position="443"/>
        <end position="460"/>
    </location>
</feature>
<evidence type="ECO:0000256" key="1">
    <source>
        <dbReference type="ARBA" id="ARBA00004651"/>
    </source>
</evidence>
<dbReference type="STRING" id="516051.VC82_2508"/>
<keyword evidence="9" id="KW-1185">Reference proteome</keyword>
<protein>
    <recommendedName>
        <fullName evidence="10">Lipopolysaccharide biosynthesis protein</fullName>
    </recommendedName>
</protein>
<dbReference type="EMBL" id="CP011071">
    <property type="protein sequence ID" value="AKA36080.1"/>
    <property type="molecule type" value="Genomic_DNA"/>
</dbReference>
<dbReference type="InterPro" id="IPR050833">
    <property type="entry name" value="Poly_Biosynth_Transport"/>
</dbReference>
<evidence type="ECO:0000313" key="8">
    <source>
        <dbReference type="EMBL" id="AKA36080.1"/>
    </source>
</evidence>
<feature type="transmembrane region" description="Helical" evidence="7">
    <location>
        <begin position="363"/>
        <end position="394"/>
    </location>
</feature>
<evidence type="ECO:0000256" key="4">
    <source>
        <dbReference type="ARBA" id="ARBA00022692"/>
    </source>
</evidence>
<dbReference type="PANTHER" id="PTHR30250:SF10">
    <property type="entry name" value="LIPOPOLYSACCHARIDE BIOSYNTHESIS PROTEIN WZXC"/>
    <property type="match status" value="1"/>
</dbReference>
<dbReference type="PATRIC" id="fig|516051.4.peg.2573"/>
<feature type="transmembrane region" description="Helical" evidence="7">
    <location>
        <begin position="146"/>
        <end position="164"/>
    </location>
</feature>
<evidence type="ECO:0000256" key="6">
    <source>
        <dbReference type="ARBA" id="ARBA00023136"/>
    </source>
</evidence>
<sequence>MSLRQKAISGFSWTTFEGIFSQGVLFLVGIILANLLDPKDFGLIGIITAFMSISNIIIEGGFSNALLRKIDVDHFDYNTIFYTNICIAVFLYGILFITAPSVGIYFDEPQLIALLRVGGLIMVINALSIIQQTLLSRLLDFKTKGVISVISTVLSGFIAVLMAFNEFGVWSLMALSLLRPALTCIILWIKSNWKPSLLFSLTSFKELFGFGSKLLLANLLNAIYRNIYYLLIGKFFSTSSLGFYSRADQFQAPFSNNITRAVSRISYPILSRAQENPDQMKAMFVKFFKFATLINMTILTFIAGAAESIVLVLIGEKWETSIYYLQLLCIPGMLYPLQVLNIELNSVLGYSDRYLKMEVIKKVILIPLVIVTVFFSIEVMLYGLISFAFVEYFINSQYSKRLIDYSSIDQLKSIFPIILVCLSMFLGMRSVEFLHLDFLNQGLVQLLVGTVIMVGIHEYLKIDTYLEIKGQLSKVLKLGNKPN</sequence>
<evidence type="ECO:0000313" key="9">
    <source>
        <dbReference type="Proteomes" id="UP000032726"/>
    </source>
</evidence>
<keyword evidence="6 7" id="KW-0472">Membrane</keyword>
<reference evidence="8 9" key="1">
    <citation type="submission" date="2015-03" db="EMBL/GenBank/DDBJ databases">
        <title>Complete genome sequence of Muricauda lutaonensis CC-HSB-11T, isolated from a coastal hot spring.</title>
        <authorList>
            <person name="Kim K.M."/>
        </authorList>
    </citation>
    <scope>NUCLEOTIDE SEQUENCE [LARGE SCALE GENOMIC DNA]</scope>
    <source>
        <strain evidence="8 9">CC-HSB-11</strain>
    </source>
</reference>
<feature type="transmembrane region" description="Helical" evidence="7">
    <location>
        <begin position="111"/>
        <end position="134"/>
    </location>
</feature>
<name>A0A0D5YV32_9FLAO</name>
<dbReference type="Pfam" id="PF13440">
    <property type="entry name" value="Polysacc_synt_3"/>
    <property type="match status" value="1"/>
</dbReference>